<dbReference type="GO" id="GO:0005886">
    <property type="term" value="C:plasma membrane"/>
    <property type="evidence" value="ECO:0007669"/>
    <property type="project" value="TreeGrafter"/>
</dbReference>
<dbReference type="Pfam" id="PF00404">
    <property type="entry name" value="Dockerin_1"/>
    <property type="match status" value="1"/>
</dbReference>
<dbReference type="CDD" id="cd14256">
    <property type="entry name" value="Dockerin_I"/>
    <property type="match status" value="1"/>
</dbReference>
<dbReference type="InterPro" id="IPR041690">
    <property type="entry name" value="Cadherin_5"/>
</dbReference>
<evidence type="ECO:0000313" key="8">
    <source>
        <dbReference type="Proteomes" id="UP000324479"/>
    </source>
</evidence>
<proteinExistence type="predicted"/>
<keyword evidence="2" id="KW-0812">Transmembrane</keyword>
<evidence type="ECO:0000256" key="4">
    <source>
        <dbReference type="ARBA" id="ARBA00023180"/>
    </source>
</evidence>
<dbReference type="PANTHER" id="PTHR24028">
    <property type="entry name" value="CADHERIN-87A"/>
    <property type="match status" value="1"/>
</dbReference>
<dbReference type="InterPro" id="IPR036439">
    <property type="entry name" value="Dockerin_dom_sf"/>
</dbReference>
<dbReference type="GO" id="GO:0005509">
    <property type="term" value="F:calcium ion binding"/>
    <property type="evidence" value="ECO:0007669"/>
    <property type="project" value="InterPro"/>
</dbReference>
<dbReference type="SUPFAM" id="SSF63446">
    <property type="entry name" value="Type I dockerin domain"/>
    <property type="match status" value="1"/>
</dbReference>
<reference evidence="7 8" key="1">
    <citation type="submission" date="2019-08" db="EMBL/GenBank/DDBJ databases">
        <authorList>
            <person name="Dhanesh K."/>
            <person name="Kumar G."/>
            <person name="Sasikala C."/>
            <person name="Venkata Ramana C."/>
        </authorList>
    </citation>
    <scope>NUCLEOTIDE SEQUENCE [LARGE SCALE GENOMIC DNA]</scope>
    <source>
        <strain evidence="7 8">JC645</strain>
    </source>
</reference>
<evidence type="ECO:0000256" key="5">
    <source>
        <dbReference type="SAM" id="MobiDB-lite"/>
    </source>
</evidence>
<protein>
    <recommendedName>
        <fullName evidence="6">Cadherin domain-containing protein</fullName>
    </recommendedName>
</protein>
<organism evidence="7 8">
    <name type="scientific">Roseiconus nitratireducens</name>
    <dbReference type="NCBI Taxonomy" id="2605748"/>
    <lineage>
        <taxon>Bacteria</taxon>
        <taxon>Pseudomonadati</taxon>
        <taxon>Planctomycetota</taxon>
        <taxon>Planctomycetia</taxon>
        <taxon>Pirellulales</taxon>
        <taxon>Pirellulaceae</taxon>
        <taxon>Roseiconus</taxon>
    </lineage>
</organism>
<gene>
    <name evidence="7" type="ORF">FYK55_21925</name>
</gene>
<dbReference type="Gene3D" id="1.10.1330.10">
    <property type="entry name" value="Dockerin domain"/>
    <property type="match status" value="1"/>
</dbReference>
<dbReference type="InterPro" id="IPR050174">
    <property type="entry name" value="Protocadherin/Cadherin-CA"/>
</dbReference>
<dbReference type="InterPro" id="IPR002126">
    <property type="entry name" value="Cadherin-like_dom"/>
</dbReference>
<dbReference type="SUPFAM" id="SSF117074">
    <property type="entry name" value="Hypothetical protein PA1324"/>
    <property type="match status" value="1"/>
</dbReference>
<dbReference type="Pfam" id="PF17892">
    <property type="entry name" value="Cadherin_5"/>
    <property type="match status" value="1"/>
</dbReference>
<evidence type="ECO:0000259" key="6">
    <source>
        <dbReference type="PROSITE" id="PS50268"/>
    </source>
</evidence>
<dbReference type="PANTHER" id="PTHR24028:SF328">
    <property type="entry name" value="CADHERIN-3"/>
    <property type="match status" value="1"/>
</dbReference>
<name>A0A5M6CZJ4_9BACT</name>
<keyword evidence="8" id="KW-1185">Reference proteome</keyword>
<dbReference type="Proteomes" id="UP000324479">
    <property type="component" value="Unassembled WGS sequence"/>
</dbReference>
<evidence type="ECO:0000256" key="2">
    <source>
        <dbReference type="ARBA" id="ARBA00022692"/>
    </source>
</evidence>
<dbReference type="InterPro" id="IPR015919">
    <property type="entry name" value="Cadherin-like_sf"/>
</dbReference>
<evidence type="ECO:0000313" key="7">
    <source>
        <dbReference type="EMBL" id="KAA5540286.1"/>
    </source>
</evidence>
<feature type="domain" description="Cadherin" evidence="6">
    <location>
        <begin position="640"/>
        <end position="727"/>
    </location>
</feature>
<dbReference type="CDD" id="cd11304">
    <property type="entry name" value="Cadherin_repeat"/>
    <property type="match status" value="1"/>
</dbReference>
<comment type="subcellular location">
    <subcellularLocation>
        <location evidence="1">Membrane</location>
        <topology evidence="1">Single-pass membrane protein</topology>
    </subcellularLocation>
</comment>
<dbReference type="EMBL" id="VWOX01000014">
    <property type="protein sequence ID" value="KAA5540286.1"/>
    <property type="molecule type" value="Genomic_DNA"/>
</dbReference>
<accession>A0A5M6CZJ4</accession>
<dbReference type="InterPro" id="IPR002105">
    <property type="entry name" value="Dockerin_1_rpt"/>
</dbReference>
<evidence type="ECO:0000256" key="1">
    <source>
        <dbReference type="ARBA" id="ARBA00004167"/>
    </source>
</evidence>
<dbReference type="AlphaFoldDB" id="A0A5M6CZJ4"/>
<dbReference type="PROSITE" id="PS50268">
    <property type="entry name" value="CADHERIN_2"/>
    <property type="match status" value="1"/>
</dbReference>
<comment type="caution">
    <text evidence="7">The sequence shown here is derived from an EMBL/GenBank/DDBJ whole genome shotgun (WGS) entry which is preliminary data.</text>
</comment>
<feature type="region of interest" description="Disordered" evidence="5">
    <location>
        <begin position="1"/>
        <end position="45"/>
    </location>
</feature>
<keyword evidence="3" id="KW-0472">Membrane</keyword>
<dbReference type="SUPFAM" id="SSF49313">
    <property type="entry name" value="Cadherin-like"/>
    <property type="match status" value="2"/>
</dbReference>
<dbReference type="GO" id="GO:0007156">
    <property type="term" value="P:homophilic cell adhesion via plasma membrane adhesion molecules"/>
    <property type="evidence" value="ECO:0007669"/>
    <property type="project" value="InterPro"/>
</dbReference>
<evidence type="ECO:0000256" key="3">
    <source>
        <dbReference type="ARBA" id="ARBA00022989"/>
    </source>
</evidence>
<dbReference type="GO" id="GO:0004553">
    <property type="term" value="F:hydrolase activity, hydrolyzing O-glycosyl compounds"/>
    <property type="evidence" value="ECO:0007669"/>
    <property type="project" value="InterPro"/>
</dbReference>
<dbReference type="Gene3D" id="2.60.40.3440">
    <property type="match status" value="1"/>
</dbReference>
<keyword evidence="3" id="KW-1133">Transmembrane helix</keyword>
<sequence>MRSRKRSTTIDPTGSDRPSPPGQEAPGEASDGCCPRPTSRNPVSLPRRRRLLIEQLAQRRVLAVITGAVFHDLDGSLRQEAGEVRLPSRLAYIDANQNGTPDSDEPFSLTDADGQFHFDGLSEGIYPIRLFDGMAEQSQSFPAEASEHVLPVSFSSDPISMRLSGSTLQVLTEQTLIRAETSGTRATEIPLEFAPHQFVADHLPGIEGAGAGPHAIISGADLSDPSDPTAHLWAIPRVSDLVGRLDPPLNVSLASGTLTAETVSVGPDGSGVLLVAPSDPTQGSLNTLYSVRLSVAETDSSPEASTSNIEADLQPTPWTVPHNTQVLTATSAGDSIGSRTIIAWPTSTTDSESGVDNSANESSSLQMALWSNAEATWISPSPQQIDKATELISFDDASGLLAVRYFDGGIGVLDVDAGFSVLHEFSDLHGPATLINGGDALAAVTSGESGSRLTVHDLRGGQLLVEHPLRLADIGTPIQIISGDSVQSFYVLGQNGVASVQFNLPTAHRVEIENASQVVNVDFGIQTLGLNHSPEVPDRLELDGLEDKGVVLSAADLAAAVTDADQDRLISLIASGPSNGTASINSDGDITYQPDANFFGADSFSIQLHDGQSVSSPITVSVSLKSVPDVPGGVTLIDGEIPEHAADLTTVGSLQINDPDPSNDYDLSVSDPRFKIENGSLVLVHGPLNHEFEPEISMTISGYDFGAEQYFYAEVTIAVLDENDPIVYLGAYEPDVMENQPGIFVAQFQAFDEDDDTLTYSVDDDRFLMDEEKLYLKPDQALDFEAEPFVTVTVSADDGHGSSLSTDLKINVYDMPEALGAITLSNQTVMELKPGATVGTVQIAGGAIANNHLVSVDDQRFEIDGSTLKLRDGEWVQRSVAEQIELTISAEDTAHLSPSVSESFVIEVLQNQSAFHNVDVPQDVDGNGVVSPIDALTIINYLNIYGPGEIGPGDPSFGYDVNGDNDITPLDALLVINFLNTAQNSTGSVSGPPSGENVPATPAEGEPDTPDGLRIAGPDGEGEAAPADSQPLQRQAGAGSVAGINDAPVTDPESGTPTADDPNLAESNRADAPTTPRLRRIVVARDAALQSSDWLDSRKRDETDPQVARAVNDLLKLLHRRV</sequence>
<feature type="region of interest" description="Disordered" evidence="5">
    <location>
        <begin position="985"/>
        <end position="1076"/>
    </location>
</feature>
<dbReference type="GO" id="GO:0000272">
    <property type="term" value="P:polysaccharide catabolic process"/>
    <property type="evidence" value="ECO:0007669"/>
    <property type="project" value="InterPro"/>
</dbReference>
<keyword evidence="4" id="KW-0325">Glycoprotein</keyword>
<dbReference type="SMART" id="SM00112">
    <property type="entry name" value="CA"/>
    <property type="match status" value="2"/>
</dbReference>
<dbReference type="Gene3D" id="2.60.40.60">
    <property type="entry name" value="Cadherins"/>
    <property type="match status" value="2"/>
</dbReference>